<dbReference type="SUPFAM" id="SSF52949">
    <property type="entry name" value="Macro domain-like"/>
    <property type="match status" value="1"/>
</dbReference>
<feature type="region of interest" description="Disordered" evidence="1">
    <location>
        <begin position="1"/>
        <end position="28"/>
    </location>
</feature>
<gene>
    <name evidence="4" type="ORF">QBC37DRAFT_434341</name>
</gene>
<dbReference type="Proteomes" id="UP001301769">
    <property type="component" value="Unassembled WGS sequence"/>
</dbReference>
<feature type="compositionally biased region" description="Low complexity" evidence="1">
    <location>
        <begin position="247"/>
        <end position="265"/>
    </location>
</feature>
<name>A0AAN6XW93_9PEZI</name>
<dbReference type="InterPro" id="IPR043472">
    <property type="entry name" value="Macro_dom-like"/>
</dbReference>
<dbReference type="InterPro" id="IPR019261">
    <property type="entry name" value="PARG_cat_microbial"/>
</dbReference>
<dbReference type="InterPro" id="IPR002589">
    <property type="entry name" value="Macro_dom"/>
</dbReference>
<evidence type="ECO:0008006" key="6">
    <source>
        <dbReference type="Google" id="ProtNLM"/>
    </source>
</evidence>
<evidence type="ECO:0000313" key="4">
    <source>
        <dbReference type="EMBL" id="KAK4206851.1"/>
    </source>
</evidence>
<feature type="compositionally biased region" description="Polar residues" evidence="1">
    <location>
        <begin position="18"/>
        <end position="28"/>
    </location>
</feature>
<dbReference type="NCBIfam" id="TIGR02452">
    <property type="entry name" value="TIGR02452 family protein"/>
    <property type="match status" value="1"/>
</dbReference>
<dbReference type="AlphaFoldDB" id="A0AAN6XW93"/>
<reference evidence="4" key="1">
    <citation type="journal article" date="2023" name="Mol. Phylogenet. Evol.">
        <title>Genome-scale phylogeny and comparative genomics of the fungal order Sordariales.</title>
        <authorList>
            <person name="Hensen N."/>
            <person name="Bonometti L."/>
            <person name="Westerberg I."/>
            <person name="Brannstrom I.O."/>
            <person name="Guillou S."/>
            <person name="Cros-Aarteil S."/>
            <person name="Calhoun S."/>
            <person name="Haridas S."/>
            <person name="Kuo A."/>
            <person name="Mondo S."/>
            <person name="Pangilinan J."/>
            <person name="Riley R."/>
            <person name="LaButti K."/>
            <person name="Andreopoulos B."/>
            <person name="Lipzen A."/>
            <person name="Chen C."/>
            <person name="Yan M."/>
            <person name="Daum C."/>
            <person name="Ng V."/>
            <person name="Clum A."/>
            <person name="Steindorff A."/>
            <person name="Ohm R.A."/>
            <person name="Martin F."/>
            <person name="Silar P."/>
            <person name="Natvig D.O."/>
            <person name="Lalanne C."/>
            <person name="Gautier V."/>
            <person name="Ament-Velasquez S.L."/>
            <person name="Kruys A."/>
            <person name="Hutchinson M.I."/>
            <person name="Powell A.J."/>
            <person name="Barry K."/>
            <person name="Miller A.N."/>
            <person name="Grigoriev I.V."/>
            <person name="Debuchy R."/>
            <person name="Gladieux P."/>
            <person name="Hiltunen Thoren M."/>
            <person name="Johannesson H."/>
        </authorList>
    </citation>
    <scope>NUCLEOTIDE SEQUENCE</scope>
    <source>
        <strain evidence="4">PSN293</strain>
    </source>
</reference>
<proteinExistence type="predicted"/>
<evidence type="ECO:0000259" key="2">
    <source>
        <dbReference type="Pfam" id="PF01661"/>
    </source>
</evidence>
<evidence type="ECO:0000256" key="1">
    <source>
        <dbReference type="SAM" id="MobiDB-lite"/>
    </source>
</evidence>
<dbReference type="Pfam" id="PF01661">
    <property type="entry name" value="Macro"/>
    <property type="match status" value="1"/>
</dbReference>
<dbReference type="InterPro" id="IPR012664">
    <property type="entry name" value="CHP02452"/>
</dbReference>
<sequence>MSSSRPSSRASKHARPSTPSEARNTAKQSLRAIAQETVSILPGRVKTISRAPCASKFEKFTLNDLRRLDPNDCPSFPKAATIRVINSDTFYAAIPLIKHGSVQSTPVDEALEVSLQYLAENGLNPQPLPVFKPPVVVNFANRHEPGGGWLNGAMAQEEELFFRSSLSLSLNKDAVGYPLRTPEAVYSPHVFIFRNSYADGHGLLAHTELMHLTPEVSVLSVAAINGPEVEKVVVQSRVPGTKAFKLSSSPFKLSSSPFQKPGSVVKVEDEDEDSEMSGTGEKDSSSPLPGLPPTKKWFKHNRERNLTKDKMRLVLRKAASEGHTSIVLGALGCGVFGNPPEDVANCWLEVLKEDEFSGNWWDEVVFAVMDSGNAQDGNYNIFRNVLDGKKV</sequence>
<dbReference type="Pfam" id="PF10021">
    <property type="entry name" value="PARG_cat_microb"/>
    <property type="match status" value="1"/>
</dbReference>
<comment type="caution">
    <text evidence="4">The sequence shown here is derived from an EMBL/GenBank/DDBJ whole genome shotgun (WGS) entry which is preliminary data.</text>
</comment>
<dbReference type="PANTHER" id="PTHR35596:SF1">
    <property type="entry name" value="MICROBIAL-TYPE PARG CATALYTIC DOMAIN-CONTAINING PROTEIN"/>
    <property type="match status" value="1"/>
</dbReference>
<dbReference type="EMBL" id="MU858344">
    <property type="protein sequence ID" value="KAK4206851.1"/>
    <property type="molecule type" value="Genomic_DNA"/>
</dbReference>
<evidence type="ECO:0000313" key="5">
    <source>
        <dbReference type="Proteomes" id="UP001301769"/>
    </source>
</evidence>
<dbReference type="PANTHER" id="PTHR35596">
    <property type="entry name" value="DUF2263 DOMAIN-CONTAINING PROTEIN"/>
    <property type="match status" value="1"/>
</dbReference>
<keyword evidence="5" id="KW-1185">Reference proteome</keyword>
<reference evidence="4" key="2">
    <citation type="submission" date="2023-05" db="EMBL/GenBank/DDBJ databases">
        <authorList>
            <consortium name="Lawrence Berkeley National Laboratory"/>
            <person name="Steindorff A."/>
            <person name="Hensen N."/>
            <person name="Bonometti L."/>
            <person name="Westerberg I."/>
            <person name="Brannstrom I.O."/>
            <person name="Guillou S."/>
            <person name="Cros-Aarteil S."/>
            <person name="Calhoun S."/>
            <person name="Haridas S."/>
            <person name="Kuo A."/>
            <person name="Mondo S."/>
            <person name="Pangilinan J."/>
            <person name="Riley R."/>
            <person name="Labutti K."/>
            <person name="Andreopoulos B."/>
            <person name="Lipzen A."/>
            <person name="Chen C."/>
            <person name="Yanf M."/>
            <person name="Daum C."/>
            <person name="Ng V."/>
            <person name="Clum A."/>
            <person name="Ohm R."/>
            <person name="Martin F."/>
            <person name="Silar P."/>
            <person name="Natvig D."/>
            <person name="Lalanne C."/>
            <person name="Gautier V."/>
            <person name="Ament-Velasquez S.L."/>
            <person name="Kruys A."/>
            <person name="Hutchinson M.I."/>
            <person name="Powell A.J."/>
            <person name="Barry K."/>
            <person name="Miller A.N."/>
            <person name="Grigoriev I.V."/>
            <person name="Debuchy R."/>
            <person name="Gladieux P."/>
            <person name="Thoren M.H."/>
            <person name="Johannesson H."/>
        </authorList>
    </citation>
    <scope>NUCLEOTIDE SEQUENCE</scope>
    <source>
        <strain evidence="4">PSN293</strain>
    </source>
</reference>
<feature type="region of interest" description="Disordered" evidence="1">
    <location>
        <begin position="247"/>
        <end position="299"/>
    </location>
</feature>
<feature type="domain" description="Macro" evidence="2">
    <location>
        <begin position="293"/>
        <end position="345"/>
    </location>
</feature>
<evidence type="ECO:0000259" key="3">
    <source>
        <dbReference type="Pfam" id="PF10021"/>
    </source>
</evidence>
<protein>
    <recommendedName>
        <fullName evidence="6">Microbial-type PARG catalytic domain-containing protein</fullName>
    </recommendedName>
</protein>
<feature type="domain" description="Microbial-type PARG catalytic" evidence="3">
    <location>
        <begin position="70"/>
        <end position="195"/>
    </location>
</feature>
<organism evidence="4 5">
    <name type="scientific">Rhypophila decipiens</name>
    <dbReference type="NCBI Taxonomy" id="261697"/>
    <lineage>
        <taxon>Eukaryota</taxon>
        <taxon>Fungi</taxon>
        <taxon>Dikarya</taxon>
        <taxon>Ascomycota</taxon>
        <taxon>Pezizomycotina</taxon>
        <taxon>Sordariomycetes</taxon>
        <taxon>Sordariomycetidae</taxon>
        <taxon>Sordariales</taxon>
        <taxon>Naviculisporaceae</taxon>
        <taxon>Rhypophila</taxon>
    </lineage>
</organism>
<dbReference type="Gene3D" id="3.40.220.10">
    <property type="entry name" value="Leucine Aminopeptidase, subunit E, domain 1"/>
    <property type="match status" value="1"/>
</dbReference>
<accession>A0AAN6XW93</accession>